<protein>
    <recommendedName>
        <fullName evidence="12">UDP-N-acetylglucosamine 1-carboxyvinyltransferase</fullName>
        <ecNumber evidence="11">2.5.1.7</ecNumber>
    </recommendedName>
    <alternativeName>
        <fullName evidence="13">Enoylpyruvate transferase</fullName>
    </alternativeName>
    <alternativeName>
        <fullName evidence="14">UDP-N-acetylglucosamine enolpyruvyl transferase</fullName>
    </alternativeName>
</protein>
<evidence type="ECO:0000256" key="5">
    <source>
        <dbReference type="ARBA" id="ARBA00022679"/>
    </source>
</evidence>
<dbReference type="GO" id="GO:0009252">
    <property type="term" value="P:peptidoglycan biosynthetic process"/>
    <property type="evidence" value="ECO:0007669"/>
    <property type="project" value="UniProtKB-KW"/>
</dbReference>
<evidence type="ECO:0000313" key="18">
    <source>
        <dbReference type="Proteomes" id="UP000282378"/>
    </source>
</evidence>
<dbReference type="AlphaFoldDB" id="A0A3M2Z617"/>
<gene>
    <name evidence="17" type="ORF">APX70_07736</name>
</gene>
<dbReference type="Proteomes" id="UP000282378">
    <property type="component" value="Unassembled WGS sequence"/>
</dbReference>
<dbReference type="GO" id="GO:0008360">
    <property type="term" value="P:regulation of cell shape"/>
    <property type="evidence" value="ECO:0007669"/>
    <property type="project" value="UniProtKB-KW"/>
</dbReference>
<accession>A0A3M2Z617</accession>
<dbReference type="InterPro" id="IPR013792">
    <property type="entry name" value="RNA3'P_cycl/enolpyr_Trfase_a/b"/>
</dbReference>
<dbReference type="GO" id="GO:0051301">
    <property type="term" value="P:cell division"/>
    <property type="evidence" value="ECO:0007669"/>
    <property type="project" value="UniProtKB-KW"/>
</dbReference>
<dbReference type="Gene3D" id="3.65.10.10">
    <property type="entry name" value="Enolpyruvate transferase domain"/>
    <property type="match status" value="2"/>
</dbReference>
<feature type="domain" description="Enolpyruvate transferase" evidence="16">
    <location>
        <begin position="7"/>
        <end position="43"/>
    </location>
</feature>
<dbReference type="PANTHER" id="PTHR43783">
    <property type="entry name" value="UDP-N-ACETYLGLUCOSAMINE 1-CARBOXYVINYLTRANSFERASE"/>
    <property type="match status" value="1"/>
</dbReference>
<keyword evidence="6" id="KW-0133">Cell shape</keyword>
<evidence type="ECO:0000256" key="8">
    <source>
        <dbReference type="ARBA" id="ARBA00023306"/>
    </source>
</evidence>
<proteinExistence type="inferred from homology"/>
<dbReference type="InterPro" id="IPR001986">
    <property type="entry name" value="Enolpyruvate_Tfrase_dom"/>
</dbReference>
<dbReference type="InterPro" id="IPR050068">
    <property type="entry name" value="MurA_subfamily"/>
</dbReference>
<evidence type="ECO:0000256" key="6">
    <source>
        <dbReference type="ARBA" id="ARBA00022960"/>
    </source>
</evidence>
<evidence type="ECO:0000256" key="1">
    <source>
        <dbReference type="ARBA" id="ARBA00004496"/>
    </source>
</evidence>
<evidence type="ECO:0000256" key="12">
    <source>
        <dbReference type="ARBA" id="ARBA00039754"/>
    </source>
</evidence>
<evidence type="ECO:0000256" key="13">
    <source>
        <dbReference type="ARBA" id="ARBA00042443"/>
    </source>
</evidence>
<feature type="non-terminal residue" evidence="17">
    <location>
        <position position="43"/>
    </location>
</feature>
<dbReference type="SUPFAM" id="SSF55205">
    <property type="entry name" value="EPT/RTPC-like"/>
    <property type="match status" value="1"/>
</dbReference>
<evidence type="ECO:0000256" key="14">
    <source>
        <dbReference type="ARBA" id="ARBA00042842"/>
    </source>
</evidence>
<evidence type="ECO:0000256" key="11">
    <source>
        <dbReference type="ARBA" id="ARBA00039108"/>
    </source>
</evidence>
<keyword evidence="8" id="KW-0131">Cell cycle</keyword>
<comment type="pathway">
    <text evidence="2">Cell wall biogenesis; peptidoglycan biosynthesis.</text>
</comment>
<dbReference type="GO" id="GO:0008760">
    <property type="term" value="F:UDP-N-acetylglucosamine 1-carboxyvinyltransferase activity"/>
    <property type="evidence" value="ECO:0007669"/>
    <property type="project" value="UniProtKB-EC"/>
</dbReference>
<comment type="subcellular location">
    <subcellularLocation>
        <location evidence="1">Cytoplasm</location>
    </subcellularLocation>
</comment>
<dbReference type="PANTHER" id="PTHR43783:SF1">
    <property type="entry name" value="UDP-N-ACETYLGLUCOSAMINE 1-CARBOXYVINYLTRANSFERASE"/>
    <property type="match status" value="1"/>
</dbReference>
<reference evidence="17 18" key="1">
    <citation type="submission" date="2018-08" db="EMBL/GenBank/DDBJ databases">
        <title>Recombination of ecologically and evolutionarily significant loci maintains genetic cohesion in the Pseudomonas syringae species complex.</title>
        <authorList>
            <person name="Dillon M."/>
            <person name="Thakur S."/>
            <person name="Almeida R.N.D."/>
            <person name="Weir B.S."/>
            <person name="Guttman D.S."/>
        </authorList>
    </citation>
    <scope>NUCLEOTIDE SEQUENCE [LARGE SCALE GENOMIC DNA]</scope>
    <source>
        <strain evidence="17 18">88_10</strain>
    </source>
</reference>
<evidence type="ECO:0000256" key="2">
    <source>
        <dbReference type="ARBA" id="ARBA00004752"/>
    </source>
</evidence>
<evidence type="ECO:0000256" key="4">
    <source>
        <dbReference type="ARBA" id="ARBA00022618"/>
    </source>
</evidence>
<sequence>MDKLIITGGVRLDGEIRISGAKNSALPILAATLLADGPVTVQN</sequence>
<evidence type="ECO:0000259" key="16">
    <source>
        <dbReference type="Pfam" id="PF00275"/>
    </source>
</evidence>
<evidence type="ECO:0000256" key="15">
    <source>
        <dbReference type="ARBA" id="ARBA00047527"/>
    </source>
</evidence>
<evidence type="ECO:0000313" key="17">
    <source>
        <dbReference type="EMBL" id="RML83752.1"/>
    </source>
</evidence>
<evidence type="ECO:0000256" key="9">
    <source>
        <dbReference type="ARBA" id="ARBA00023316"/>
    </source>
</evidence>
<dbReference type="Pfam" id="PF00275">
    <property type="entry name" value="EPSP_synthase"/>
    <property type="match status" value="1"/>
</dbReference>
<dbReference type="InterPro" id="IPR036968">
    <property type="entry name" value="Enolpyruvate_Tfrase_sf"/>
</dbReference>
<keyword evidence="3" id="KW-0963">Cytoplasm</keyword>
<evidence type="ECO:0000256" key="10">
    <source>
        <dbReference type="ARBA" id="ARBA00038367"/>
    </source>
</evidence>
<keyword evidence="5" id="KW-0808">Transferase</keyword>
<comment type="caution">
    <text evidence="17">The sequence shown here is derived from an EMBL/GenBank/DDBJ whole genome shotgun (WGS) entry which is preliminary data.</text>
</comment>
<keyword evidence="9" id="KW-0961">Cell wall biogenesis/degradation</keyword>
<dbReference type="EC" id="2.5.1.7" evidence="11"/>
<evidence type="ECO:0000256" key="3">
    <source>
        <dbReference type="ARBA" id="ARBA00022490"/>
    </source>
</evidence>
<organism evidence="17 18">
    <name type="scientific">Pseudomonas syringae pv. maculicola</name>
    <dbReference type="NCBI Taxonomy" id="59511"/>
    <lineage>
        <taxon>Bacteria</taxon>
        <taxon>Pseudomonadati</taxon>
        <taxon>Pseudomonadota</taxon>
        <taxon>Gammaproteobacteria</taxon>
        <taxon>Pseudomonadales</taxon>
        <taxon>Pseudomonadaceae</taxon>
        <taxon>Pseudomonas</taxon>
    </lineage>
</organism>
<comment type="catalytic activity">
    <reaction evidence="15">
        <text>phosphoenolpyruvate + UDP-N-acetyl-alpha-D-glucosamine = UDP-N-acetyl-3-O-(1-carboxyvinyl)-alpha-D-glucosamine + phosphate</text>
        <dbReference type="Rhea" id="RHEA:18681"/>
        <dbReference type="ChEBI" id="CHEBI:43474"/>
        <dbReference type="ChEBI" id="CHEBI:57705"/>
        <dbReference type="ChEBI" id="CHEBI:58702"/>
        <dbReference type="ChEBI" id="CHEBI:68483"/>
        <dbReference type="EC" id="2.5.1.7"/>
    </reaction>
</comment>
<evidence type="ECO:0000256" key="7">
    <source>
        <dbReference type="ARBA" id="ARBA00022984"/>
    </source>
</evidence>
<comment type="similarity">
    <text evidence="10">Belongs to the EPSP synthase family. MurA subfamily.</text>
</comment>
<keyword evidence="7" id="KW-0573">Peptidoglycan synthesis</keyword>
<dbReference type="GO" id="GO:0005737">
    <property type="term" value="C:cytoplasm"/>
    <property type="evidence" value="ECO:0007669"/>
    <property type="project" value="UniProtKB-SubCell"/>
</dbReference>
<dbReference type="EMBL" id="RBNL01001935">
    <property type="protein sequence ID" value="RML83752.1"/>
    <property type="molecule type" value="Genomic_DNA"/>
</dbReference>
<dbReference type="GO" id="GO:0071555">
    <property type="term" value="P:cell wall organization"/>
    <property type="evidence" value="ECO:0007669"/>
    <property type="project" value="UniProtKB-KW"/>
</dbReference>
<name>A0A3M2Z617_PSEYM</name>
<keyword evidence="4" id="KW-0132">Cell division</keyword>